<keyword evidence="4" id="KW-1185">Reference proteome</keyword>
<dbReference type="EMBL" id="JAWWNJ010000013">
    <property type="protein sequence ID" value="KAK7042229.1"/>
    <property type="molecule type" value="Genomic_DNA"/>
</dbReference>
<sequence length="329" mass="36234">MASVPASLDLNLQSTYGVLLIGCFLSAAVWGVSFVQTFLYFMMYEKDSWKLKFLVLFLITIDTANEILVMKSVWPALVLHWGRIDILGKSEGTIELIHHVWVAAIVAAAVQSYYTWRIFTLSGRKRIVPCVLVPLIAWQIIGLAPYNFLAFGHSTVSAGKQTQQLTAVAVSLRAVSAATDLLICGAMIILLTRRQVEFTGTKKLIWKLLVLSINSGAWTAVLAVLDFISILAFPVDFTFTIFEMPICSLYLSTLLVNLNARRFISDNETTMDLSDLSGTRNAHGALSAGTIHFVQRQTGTTYSDNGDSGTTTIKRSALTAPEKNEEIDV</sequence>
<name>A0AAW0CQA3_9AGAR</name>
<feature type="transmembrane region" description="Helical" evidence="1">
    <location>
        <begin position="239"/>
        <end position="258"/>
    </location>
</feature>
<accession>A0AAW0CQA3</accession>
<dbReference type="Pfam" id="PF20152">
    <property type="entry name" value="DUF6534"/>
    <property type="match status" value="1"/>
</dbReference>
<gene>
    <name evidence="3" type="ORF">R3P38DRAFT_310636</name>
</gene>
<dbReference type="PANTHER" id="PTHR40465:SF1">
    <property type="entry name" value="DUF6534 DOMAIN-CONTAINING PROTEIN"/>
    <property type="match status" value="1"/>
</dbReference>
<protein>
    <recommendedName>
        <fullName evidence="2">DUF6534 domain-containing protein</fullName>
    </recommendedName>
</protein>
<feature type="transmembrane region" description="Helical" evidence="1">
    <location>
        <begin position="204"/>
        <end position="233"/>
    </location>
</feature>
<evidence type="ECO:0000259" key="2">
    <source>
        <dbReference type="Pfam" id="PF20152"/>
    </source>
</evidence>
<dbReference type="Proteomes" id="UP001362999">
    <property type="component" value="Unassembled WGS sequence"/>
</dbReference>
<feature type="transmembrane region" description="Helical" evidence="1">
    <location>
        <begin position="168"/>
        <end position="192"/>
    </location>
</feature>
<feature type="transmembrane region" description="Helical" evidence="1">
    <location>
        <begin position="16"/>
        <end position="41"/>
    </location>
</feature>
<dbReference type="PANTHER" id="PTHR40465">
    <property type="entry name" value="CHROMOSOME 1, WHOLE GENOME SHOTGUN SEQUENCE"/>
    <property type="match status" value="1"/>
</dbReference>
<feature type="domain" description="DUF6534" evidence="2">
    <location>
        <begin position="176"/>
        <end position="262"/>
    </location>
</feature>
<keyword evidence="1" id="KW-0812">Transmembrane</keyword>
<dbReference type="InterPro" id="IPR045339">
    <property type="entry name" value="DUF6534"/>
</dbReference>
<proteinExistence type="predicted"/>
<feature type="transmembrane region" description="Helical" evidence="1">
    <location>
        <begin position="127"/>
        <end position="148"/>
    </location>
</feature>
<comment type="caution">
    <text evidence="3">The sequence shown here is derived from an EMBL/GenBank/DDBJ whole genome shotgun (WGS) entry which is preliminary data.</text>
</comment>
<keyword evidence="1" id="KW-1133">Transmembrane helix</keyword>
<evidence type="ECO:0000256" key="1">
    <source>
        <dbReference type="SAM" id="Phobius"/>
    </source>
</evidence>
<feature type="transmembrane region" description="Helical" evidence="1">
    <location>
        <begin position="53"/>
        <end position="76"/>
    </location>
</feature>
<evidence type="ECO:0000313" key="4">
    <source>
        <dbReference type="Proteomes" id="UP001362999"/>
    </source>
</evidence>
<dbReference type="AlphaFoldDB" id="A0AAW0CQA3"/>
<evidence type="ECO:0000313" key="3">
    <source>
        <dbReference type="EMBL" id="KAK7042229.1"/>
    </source>
</evidence>
<feature type="transmembrane region" description="Helical" evidence="1">
    <location>
        <begin position="96"/>
        <end position="115"/>
    </location>
</feature>
<keyword evidence="1" id="KW-0472">Membrane</keyword>
<organism evidence="3 4">
    <name type="scientific">Favolaschia claudopus</name>
    <dbReference type="NCBI Taxonomy" id="2862362"/>
    <lineage>
        <taxon>Eukaryota</taxon>
        <taxon>Fungi</taxon>
        <taxon>Dikarya</taxon>
        <taxon>Basidiomycota</taxon>
        <taxon>Agaricomycotina</taxon>
        <taxon>Agaricomycetes</taxon>
        <taxon>Agaricomycetidae</taxon>
        <taxon>Agaricales</taxon>
        <taxon>Marasmiineae</taxon>
        <taxon>Mycenaceae</taxon>
        <taxon>Favolaschia</taxon>
    </lineage>
</organism>
<reference evidence="3 4" key="1">
    <citation type="journal article" date="2024" name="J Genomics">
        <title>Draft genome sequencing and assembly of Favolaschia claudopus CIRM-BRFM 2984 isolated from oak limbs.</title>
        <authorList>
            <person name="Navarro D."/>
            <person name="Drula E."/>
            <person name="Chaduli D."/>
            <person name="Cazenave R."/>
            <person name="Ahrendt S."/>
            <person name="Wang J."/>
            <person name="Lipzen A."/>
            <person name="Daum C."/>
            <person name="Barry K."/>
            <person name="Grigoriev I.V."/>
            <person name="Favel A."/>
            <person name="Rosso M.N."/>
            <person name="Martin F."/>
        </authorList>
    </citation>
    <scope>NUCLEOTIDE SEQUENCE [LARGE SCALE GENOMIC DNA]</scope>
    <source>
        <strain evidence="3 4">CIRM-BRFM 2984</strain>
    </source>
</reference>